<dbReference type="Proteomes" id="UP000249467">
    <property type="component" value="Unassembled WGS sequence"/>
</dbReference>
<comment type="pathway">
    <text evidence="9">Protein modification; protein lipoylation via endogenous pathway; protein N(6)-(lipoyl)lysine from octanoyl-[acyl-carrier-protein]: step 2/2.</text>
</comment>
<proteinExistence type="inferred from homology"/>
<dbReference type="SFLD" id="SFLDF00271">
    <property type="entry name" value="lipoyl_synthase"/>
    <property type="match status" value="1"/>
</dbReference>
<feature type="binding site" evidence="9">
    <location>
        <position position="274"/>
    </location>
    <ligand>
        <name>[4Fe-4S] cluster</name>
        <dbReference type="ChEBI" id="CHEBI:49883"/>
        <label>1</label>
    </ligand>
</feature>
<evidence type="ECO:0000256" key="7">
    <source>
        <dbReference type="ARBA" id="ARBA00023014"/>
    </source>
</evidence>
<dbReference type="AlphaFoldDB" id="A0A2W4Y719"/>
<dbReference type="PROSITE" id="PS51918">
    <property type="entry name" value="RADICAL_SAM"/>
    <property type="match status" value="1"/>
</dbReference>
<keyword evidence="5 9" id="KW-0479">Metal-binding</keyword>
<evidence type="ECO:0000256" key="1">
    <source>
        <dbReference type="ARBA" id="ARBA00022485"/>
    </source>
</evidence>
<comment type="caution">
    <text evidence="11">The sequence shown here is derived from an EMBL/GenBank/DDBJ whole genome shotgun (WGS) entry which is preliminary data.</text>
</comment>
<keyword evidence="6 9" id="KW-0408">Iron</keyword>
<reference evidence="11 12" key="2">
    <citation type="submission" date="2018-06" db="EMBL/GenBank/DDBJ databases">
        <title>Metagenomic assembly of (sub)arctic Cyanobacteria and their associated microbiome from non-axenic cultures.</title>
        <authorList>
            <person name="Baurain D."/>
        </authorList>
    </citation>
    <scope>NUCLEOTIDE SEQUENCE [LARGE SCALE GENOMIC DNA]</scope>
    <source>
        <strain evidence="11">ULC066bin1</strain>
    </source>
</reference>
<dbReference type="InterPro" id="IPR006638">
    <property type="entry name" value="Elp3/MiaA/NifB-like_rSAM"/>
</dbReference>
<feature type="binding site" evidence="9">
    <location>
        <position position="67"/>
    </location>
    <ligand>
        <name>[4Fe-4S] cluster</name>
        <dbReference type="ChEBI" id="CHEBI:49883"/>
        <label>2</label>
        <note>4Fe-4S-S-AdoMet</note>
    </ligand>
</feature>
<feature type="binding site" evidence="9">
    <location>
        <position position="64"/>
    </location>
    <ligand>
        <name>[4Fe-4S] cluster</name>
        <dbReference type="ChEBI" id="CHEBI:49883"/>
        <label>2</label>
        <note>4Fe-4S-S-AdoMet</note>
    </ligand>
</feature>
<organism evidence="11 12">
    <name type="scientific">Pseudanabaena frigida</name>
    <dbReference type="NCBI Taxonomy" id="945775"/>
    <lineage>
        <taxon>Bacteria</taxon>
        <taxon>Bacillati</taxon>
        <taxon>Cyanobacteriota</taxon>
        <taxon>Cyanophyceae</taxon>
        <taxon>Pseudanabaenales</taxon>
        <taxon>Pseudanabaenaceae</taxon>
        <taxon>Pseudanabaena</taxon>
    </lineage>
</organism>
<dbReference type="UniPathway" id="UPA00538">
    <property type="reaction ID" value="UER00593"/>
</dbReference>
<dbReference type="Gene3D" id="3.20.20.70">
    <property type="entry name" value="Aldolase class I"/>
    <property type="match status" value="1"/>
</dbReference>
<protein>
    <recommendedName>
        <fullName evidence="9">Lipoyl synthase</fullName>
        <ecNumber evidence="9">2.8.1.8</ecNumber>
    </recommendedName>
    <alternativeName>
        <fullName evidence="9">Lip-syn</fullName>
        <shortName evidence="9">LS</shortName>
    </alternativeName>
    <alternativeName>
        <fullName evidence="9">Lipoate synthase</fullName>
    </alternativeName>
    <alternativeName>
        <fullName evidence="9">Lipoic acid synthase</fullName>
    </alternativeName>
    <alternativeName>
        <fullName evidence="9">Sulfur insertion protein LipA</fullName>
    </alternativeName>
</protein>
<dbReference type="InterPro" id="IPR007197">
    <property type="entry name" value="rSAM"/>
</dbReference>
<comment type="function">
    <text evidence="9">Catalyzes the radical-mediated insertion of two sulfur atoms into the C-6 and C-8 positions of the octanoyl moiety bound to the lipoyl domains of lipoate-dependent enzymes, thereby converting the octanoylated domains into lipoylated derivatives.</text>
</comment>
<evidence type="ECO:0000259" key="10">
    <source>
        <dbReference type="PROSITE" id="PS51918"/>
    </source>
</evidence>
<evidence type="ECO:0000256" key="6">
    <source>
        <dbReference type="ARBA" id="ARBA00023004"/>
    </source>
</evidence>
<evidence type="ECO:0000256" key="5">
    <source>
        <dbReference type="ARBA" id="ARBA00022723"/>
    </source>
</evidence>
<feature type="domain" description="Radical SAM core" evidence="10">
    <location>
        <begin position="46"/>
        <end position="263"/>
    </location>
</feature>
<keyword evidence="2 9" id="KW-0963">Cytoplasm</keyword>
<dbReference type="EC" id="2.8.1.8" evidence="9"/>
<keyword evidence="7 9" id="KW-0411">Iron-sulfur</keyword>
<keyword evidence="3 9" id="KW-0808">Transferase</keyword>
<sequence length="305" mass="34567">MAVKPDWLRVKAPQWERVGNVKEVLRDLGLNTVCEEASCPNIGECFNQGTATFLIMGPACTRACPYCDIDFEKKPQALDPMEPINLGEAVRRMNLKHVVVTSVNRDDLPDGGASQFVRCIEEIRKLMPQTTIELLIPDLCANWEALETILEARPHVLNHNTETVPRLYRKVRPQGEYQRSLELLRRAREIAPWVYTKSGIMVGMSETHEEVVEVMRDLRAVDCDIITIGQYLQPSAKHLTLHEFVTPEQFEAWRIAGEEMGFLQVVSSPLTRSSYHAEQVQALMKLYPKPVQEGTALRAISSTQV</sequence>
<dbReference type="InterPro" id="IPR058240">
    <property type="entry name" value="rSAM_sf"/>
</dbReference>
<comment type="similarity">
    <text evidence="9">Belongs to the radical SAM superfamily. Lipoyl synthase family.</text>
</comment>
<dbReference type="InterPro" id="IPR013785">
    <property type="entry name" value="Aldolase_TIM"/>
</dbReference>
<feature type="binding site" evidence="9">
    <location>
        <position position="45"/>
    </location>
    <ligand>
        <name>[4Fe-4S] cluster</name>
        <dbReference type="ChEBI" id="CHEBI:49883"/>
        <label>1</label>
    </ligand>
</feature>
<keyword evidence="4 9" id="KW-0949">S-adenosyl-L-methionine</keyword>
<dbReference type="SFLD" id="SFLDG01058">
    <property type="entry name" value="lipoyl_synthase_like"/>
    <property type="match status" value="1"/>
</dbReference>
<evidence type="ECO:0000313" key="11">
    <source>
        <dbReference type="EMBL" id="PZO43231.1"/>
    </source>
</evidence>
<dbReference type="EMBL" id="QBML01000005">
    <property type="protein sequence ID" value="PZO43231.1"/>
    <property type="molecule type" value="Genomic_DNA"/>
</dbReference>
<feature type="binding site" evidence="9">
    <location>
        <position position="60"/>
    </location>
    <ligand>
        <name>[4Fe-4S] cluster</name>
        <dbReference type="ChEBI" id="CHEBI:49883"/>
        <label>2</label>
        <note>4Fe-4S-S-AdoMet</note>
    </ligand>
</feature>
<evidence type="ECO:0000313" key="12">
    <source>
        <dbReference type="Proteomes" id="UP000249467"/>
    </source>
</evidence>
<name>A0A2W4Y719_9CYAN</name>
<gene>
    <name evidence="9 11" type="primary">lipA</name>
    <name evidence="11" type="ORF">DCF19_04560</name>
</gene>
<dbReference type="GO" id="GO:0051539">
    <property type="term" value="F:4 iron, 4 sulfur cluster binding"/>
    <property type="evidence" value="ECO:0007669"/>
    <property type="project" value="UniProtKB-UniRule"/>
</dbReference>
<dbReference type="SFLD" id="SFLDS00029">
    <property type="entry name" value="Radical_SAM"/>
    <property type="match status" value="1"/>
</dbReference>
<dbReference type="GO" id="GO:0016992">
    <property type="term" value="F:lipoate synthase activity"/>
    <property type="evidence" value="ECO:0007669"/>
    <property type="project" value="UniProtKB-UniRule"/>
</dbReference>
<dbReference type="GO" id="GO:0009249">
    <property type="term" value="P:protein lipoylation"/>
    <property type="evidence" value="ECO:0007669"/>
    <property type="project" value="UniProtKB-UniRule"/>
</dbReference>
<feature type="binding site" evidence="9">
    <location>
        <position position="34"/>
    </location>
    <ligand>
        <name>[4Fe-4S] cluster</name>
        <dbReference type="ChEBI" id="CHEBI:49883"/>
        <label>1</label>
    </ligand>
</feature>
<comment type="catalytic activity">
    <reaction evidence="8 9">
        <text>[[Fe-S] cluster scaffold protein carrying a second [4Fe-4S](2+) cluster] + N(6)-octanoyl-L-lysyl-[protein] + 2 oxidized [2Fe-2S]-[ferredoxin] + 2 S-adenosyl-L-methionine + 4 H(+) = [[Fe-S] cluster scaffold protein] + N(6)-[(R)-dihydrolipoyl]-L-lysyl-[protein] + 4 Fe(3+) + 2 hydrogen sulfide + 2 5'-deoxyadenosine + 2 L-methionine + 2 reduced [2Fe-2S]-[ferredoxin]</text>
        <dbReference type="Rhea" id="RHEA:16585"/>
        <dbReference type="Rhea" id="RHEA-COMP:9928"/>
        <dbReference type="Rhea" id="RHEA-COMP:10000"/>
        <dbReference type="Rhea" id="RHEA-COMP:10001"/>
        <dbReference type="Rhea" id="RHEA-COMP:10475"/>
        <dbReference type="Rhea" id="RHEA-COMP:14568"/>
        <dbReference type="Rhea" id="RHEA-COMP:14569"/>
        <dbReference type="ChEBI" id="CHEBI:15378"/>
        <dbReference type="ChEBI" id="CHEBI:17319"/>
        <dbReference type="ChEBI" id="CHEBI:29034"/>
        <dbReference type="ChEBI" id="CHEBI:29919"/>
        <dbReference type="ChEBI" id="CHEBI:33722"/>
        <dbReference type="ChEBI" id="CHEBI:33737"/>
        <dbReference type="ChEBI" id="CHEBI:33738"/>
        <dbReference type="ChEBI" id="CHEBI:57844"/>
        <dbReference type="ChEBI" id="CHEBI:59789"/>
        <dbReference type="ChEBI" id="CHEBI:78809"/>
        <dbReference type="ChEBI" id="CHEBI:83100"/>
        <dbReference type="EC" id="2.8.1.8"/>
    </reaction>
</comment>
<dbReference type="SMART" id="SM00729">
    <property type="entry name" value="Elp3"/>
    <property type="match status" value="1"/>
</dbReference>
<keyword evidence="1 9" id="KW-0004">4Fe-4S</keyword>
<accession>A0A2W4Y719</accession>
<evidence type="ECO:0000256" key="2">
    <source>
        <dbReference type="ARBA" id="ARBA00022490"/>
    </source>
</evidence>
<feature type="binding site" evidence="9">
    <location>
        <position position="39"/>
    </location>
    <ligand>
        <name>[4Fe-4S] cluster</name>
        <dbReference type="ChEBI" id="CHEBI:49883"/>
        <label>1</label>
    </ligand>
</feature>
<comment type="subcellular location">
    <subcellularLocation>
        <location evidence="9">Cytoplasm</location>
    </subcellularLocation>
</comment>
<dbReference type="GO" id="GO:0046872">
    <property type="term" value="F:metal ion binding"/>
    <property type="evidence" value="ECO:0007669"/>
    <property type="project" value="UniProtKB-KW"/>
</dbReference>
<dbReference type="NCBIfam" id="TIGR00510">
    <property type="entry name" value="lipA"/>
    <property type="match status" value="1"/>
</dbReference>
<dbReference type="GO" id="GO:0005737">
    <property type="term" value="C:cytoplasm"/>
    <property type="evidence" value="ECO:0007669"/>
    <property type="project" value="UniProtKB-SubCell"/>
</dbReference>
<dbReference type="SUPFAM" id="SSF102114">
    <property type="entry name" value="Radical SAM enzymes"/>
    <property type="match status" value="1"/>
</dbReference>
<dbReference type="PIRSF" id="PIRSF005963">
    <property type="entry name" value="Lipoyl_synth"/>
    <property type="match status" value="1"/>
</dbReference>
<evidence type="ECO:0000256" key="4">
    <source>
        <dbReference type="ARBA" id="ARBA00022691"/>
    </source>
</evidence>
<dbReference type="Pfam" id="PF04055">
    <property type="entry name" value="Radical_SAM"/>
    <property type="match status" value="1"/>
</dbReference>
<dbReference type="NCBIfam" id="NF004019">
    <property type="entry name" value="PRK05481.1"/>
    <property type="match status" value="1"/>
</dbReference>
<dbReference type="NCBIfam" id="NF009544">
    <property type="entry name" value="PRK12928.1"/>
    <property type="match status" value="1"/>
</dbReference>
<evidence type="ECO:0000256" key="3">
    <source>
        <dbReference type="ARBA" id="ARBA00022679"/>
    </source>
</evidence>
<dbReference type="InterPro" id="IPR003698">
    <property type="entry name" value="Lipoyl_synth"/>
</dbReference>
<evidence type="ECO:0000256" key="9">
    <source>
        <dbReference type="HAMAP-Rule" id="MF_00206"/>
    </source>
</evidence>
<reference evidence="11 12" key="1">
    <citation type="submission" date="2018-04" db="EMBL/GenBank/DDBJ databases">
        <authorList>
            <person name="Go L.Y."/>
            <person name="Mitchell J.A."/>
        </authorList>
    </citation>
    <scope>NUCLEOTIDE SEQUENCE [LARGE SCALE GENOMIC DNA]</scope>
    <source>
        <strain evidence="11">ULC066bin1</strain>
    </source>
</reference>
<dbReference type="HAMAP" id="MF_00206">
    <property type="entry name" value="Lipoyl_synth"/>
    <property type="match status" value="1"/>
</dbReference>
<dbReference type="FunFam" id="3.20.20.70:FF:000040">
    <property type="entry name" value="Lipoyl synthase"/>
    <property type="match status" value="1"/>
</dbReference>
<evidence type="ECO:0000256" key="8">
    <source>
        <dbReference type="ARBA" id="ARBA00047326"/>
    </source>
</evidence>
<dbReference type="PANTHER" id="PTHR10949:SF0">
    <property type="entry name" value="LIPOYL SYNTHASE, MITOCHONDRIAL"/>
    <property type="match status" value="1"/>
</dbReference>
<comment type="cofactor">
    <cofactor evidence="9">
        <name>[4Fe-4S] cluster</name>
        <dbReference type="ChEBI" id="CHEBI:49883"/>
    </cofactor>
    <text evidence="9">Binds 2 [4Fe-4S] clusters per subunit. One cluster is coordinated with 3 cysteines and an exchangeable S-adenosyl-L-methionine.</text>
</comment>
<dbReference type="PANTHER" id="PTHR10949">
    <property type="entry name" value="LIPOYL SYNTHASE"/>
    <property type="match status" value="1"/>
</dbReference>